<keyword evidence="3" id="KW-1185">Reference proteome</keyword>
<dbReference type="RefSeq" id="WP_169945375.1">
    <property type="nucleotide sequence ID" value="NZ_CP053015.1"/>
</dbReference>
<dbReference type="AlphaFoldDB" id="A0A6M4AT72"/>
<feature type="compositionally biased region" description="Basic residues" evidence="1">
    <location>
        <begin position="73"/>
        <end position="87"/>
    </location>
</feature>
<reference evidence="2 3" key="1">
    <citation type="submission" date="2020-01" db="EMBL/GenBank/DDBJ databases">
        <title>Sphingomonas sp. strain CSW-10.</title>
        <authorList>
            <person name="Chen W.-M."/>
        </authorList>
    </citation>
    <scope>NUCLEOTIDE SEQUENCE [LARGE SCALE GENOMIC DNA]</scope>
    <source>
        <strain evidence="2 3">CSW-10</strain>
    </source>
</reference>
<dbReference type="EMBL" id="CP053015">
    <property type="protein sequence ID" value="QJQ32283.1"/>
    <property type="molecule type" value="Genomic_DNA"/>
</dbReference>
<sequence>MDAREEMRRWIAMVTKQAAQGGNGAIKQGIELLSSAQSDLTDQLDGRNWMQAQRQEKGHVSQPAAQSLPSKAPVKRPKQPRVNRTQKSKQATQGRSMGQTGAKQVARPLPDTSLPLKSQKNQLRHHIYGRDTEERRFRQAAKALTS</sequence>
<feature type="region of interest" description="Disordered" evidence="1">
    <location>
        <begin position="43"/>
        <end position="146"/>
    </location>
</feature>
<protein>
    <submittedName>
        <fullName evidence="2">Uncharacterized protein</fullName>
    </submittedName>
</protein>
<accession>A0A6M4AT72</accession>
<organism evidence="2 3">
    <name type="scientific">Sphingomonas lacunae</name>
    <dbReference type="NCBI Taxonomy" id="2698828"/>
    <lineage>
        <taxon>Bacteria</taxon>
        <taxon>Pseudomonadati</taxon>
        <taxon>Pseudomonadota</taxon>
        <taxon>Alphaproteobacteria</taxon>
        <taxon>Sphingomonadales</taxon>
        <taxon>Sphingomonadaceae</taxon>
        <taxon>Sphingomonas</taxon>
    </lineage>
</organism>
<dbReference type="Proteomes" id="UP000503018">
    <property type="component" value="Chromosome"/>
</dbReference>
<evidence type="ECO:0000313" key="3">
    <source>
        <dbReference type="Proteomes" id="UP000503018"/>
    </source>
</evidence>
<evidence type="ECO:0000256" key="1">
    <source>
        <dbReference type="SAM" id="MobiDB-lite"/>
    </source>
</evidence>
<feature type="compositionally biased region" description="Basic and acidic residues" evidence="1">
    <location>
        <begin position="128"/>
        <end position="137"/>
    </location>
</feature>
<feature type="compositionally biased region" description="Polar residues" evidence="1">
    <location>
        <begin position="88"/>
        <end position="102"/>
    </location>
</feature>
<evidence type="ECO:0000313" key="2">
    <source>
        <dbReference type="EMBL" id="QJQ32283.1"/>
    </source>
</evidence>
<proteinExistence type="predicted"/>
<dbReference type="KEGG" id="slan:GV829_07310"/>
<gene>
    <name evidence="2" type="ORF">GV829_07310</name>
</gene>
<name>A0A6M4AT72_9SPHN</name>